<evidence type="ECO:0000256" key="2">
    <source>
        <dbReference type="ARBA" id="ARBA00022741"/>
    </source>
</evidence>
<dbReference type="InterPro" id="IPR027417">
    <property type="entry name" value="P-loop_NTPase"/>
</dbReference>
<dbReference type="GO" id="GO:0005886">
    <property type="term" value="C:plasma membrane"/>
    <property type="evidence" value="ECO:0007669"/>
    <property type="project" value="TreeGrafter"/>
</dbReference>
<dbReference type="GO" id="GO:0005524">
    <property type="term" value="F:ATP binding"/>
    <property type="evidence" value="ECO:0007669"/>
    <property type="project" value="UniProtKB-KW"/>
</dbReference>
<dbReference type="AlphaFoldDB" id="A0A179D363"/>
<accession>A0A179D363</accession>
<dbReference type="Gene3D" id="3.40.50.300">
    <property type="entry name" value="P-loop containing nucleotide triphosphate hydrolases"/>
    <property type="match status" value="1"/>
</dbReference>
<dbReference type="InterPro" id="IPR017871">
    <property type="entry name" value="ABC_transporter-like_CS"/>
</dbReference>
<dbReference type="PROSITE" id="PS00211">
    <property type="entry name" value="ABC_TRANSPORTER_1"/>
    <property type="match status" value="1"/>
</dbReference>
<sequence length="237" mass="26459">MVNPPAIEVRGLRKVFPHPEGDLEILKGLDLTVAPGEKVAIIGPSGVGKTTLLHILGGLEVPTEGRIYHFGEDIFSLSDEALSRFRNQHMGFVFQLHYLLPEFNTLENVMLPGLLAGLPREEARQRAENLLSQFGLSKRLFHRVTELSGGEKQRAAIARALLLNPRIVFADEPTGNLDDQNAEEMTEIFLHLNQKYATTLVVVTHNLRLAAKMDRILKLEGGKLREVSREKLLTLES</sequence>
<dbReference type="InterPro" id="IPR017911">
    <property type="entry name" value="MacB-like_ATP-bd"/>
</dbReference>
<evidence type="ECO:0000256" key="4">
    <source>
        <dbReference type="ARBA" id="ARBA00038388"/>
    </source>
</evidence>
<evidence type="ECO:0000259" key="5">
    <source>
        <dbReference type="PROSITE" id="PS50893"/>
    </source>
</evidence>
<dbReference type="EMBL" id="LWLG01000010">
    <property type="protein sequence ID" value="OAQ20520.1"/>
    <property type="molecule type" value="Genomic_DNA"/>
</dbReference>
<comment type="caution">
    <text evidence="6">The sequence shown here is derived from an EMBL/GenBank/DDBJ whole genome shotgun (WGS) entry which is preliminary data.</text>
</comment>
<keyword evidence="2" id="KW-0547">Nucleotide-binding</keyword>
<dbReference type="Proteomes" id="UP000078390">
    <property type="component" value="Unassembled WGS sequence"/>
</dbReference>
<dbReference type="FunFam" id="3.40.50.300:FF:000032">
    <property type="entry name" value="Export ABC transporter ATP-binding protein"/>
    <property type="match status" value="1"/>
</dbReference>
<evidence type="ECO:0000256" key="1">
    <source>
        <dbReference type="ARBA" id="ARBA00022448"/>
    </source>
</evidence>
<dbReference type="PROSITE" id="PS50893">
    <property type="entry name" value="ABC_TRANSPORTER_2"/>
    <property type="match status" value="1"/>
</dbReference>
<dbReference type="Pfam" id="PF00005">
    <property type="entry name" value="ABC_tran"/>
    <property type="match status" value="1"/>
</dbReference>
<dbReference type="GO" id="GO:0016887">
    <property type="term" value="F:ATP hydrolysis activity"/>
    <property type="evidence" value="ECO:0007669"/>
    <property type="project" value="InterPro"/>
</dbReference>
<dbReference type="GO" id="GO:0098796">
    <property type="term" value="C:membrane protein complex"/>
    <property type="evidence" value="ECO:0007669"/>
    <property type="project" value="UniProtKB-ARBA"/>
</dbReference>
<gene>
    <name evidence="6" type="ORF">TDIS_1429</name>
</gene>
<dbReference type="GO" id="GO:0022857">
    <property type="term" value="F:transmembrane transporter activity"/>
    <property type="evidence" value="ECO:0007669"/>
    <property type="project" value="TreeGrafter"/>
</dbReference>
<feature type="domain" description="ABC transporter" evidence="5">
    <location>
        <begin position="7"/>
        <end position="237"/>
    </location>
</feature>
<evidence type="ECO:0000256" key="3">
    <source>
        <dbReference type="ARBA" id="ARBA00022840"/>
    </source>
</evidence>
<protein>
    <submittedName>
        <fullName evidence="6">Lipoprotein releasing system ATP-binding protein LolD</fullName>
    </submittedName>
</protein>
<proteinExistence type="inferred from homology"/>
<name>A0A179D363_9BACT</name>
<dbReference type="PANTHER" id="PTHR24220">
    <property type="entry name" value="IMPORT ATP-BINDING PROTEIN"/>
    <property type="match status" value="1"/>
</dbReference>
<dbReference type="SUPFAM" id="SSF52540">
    <property type="entry name" value="P-loop containing nucleoside triphosphate hydrolases"/>
    <property type="match status" value="1"/>
</dbReference>
<dbReference type="STRING" id="999894.TDIS_1429"/>
<dbReference type="InterPro" id="IPR003593">
    <property type="entry name" value="AAA+_ATPase"/>
</dbReference>
<reference evidence="6 7" key="1">
    <citation type="submission" date="2016-04" db="EMBL/GenBank/DDBJ databases">
        <title>Genome analysis of Thermosulfurimonas dismutans, the first thermophilic sulfur-disproportionating bacterium of the phylum Thermodesulfobacteria.</title>
        <authorList>
            <person name="Mardanov A.V."/>
            <person name="Beletsky A.V."/>
            <person name="Kadnikov V.V."/>
            <person name="Slobodkin A.I."/>
            <person name="Ravin N.V."/>
        </authorList>
    </citation>
    <scope>NUCLEOTIDE SEQUENCE [LARGE SCALE GENOMIC DNA]</scope>
    <source>
        <strain evidence="6 7">S95</strain>
    </source>
</reference>
<dbReference type="SMART" id="SM00382">
    <property type="entry name" value="AAA"/>
    <property type="match status" value="1"/>
</dbReference>
<keyword evidence="3 6" id="KW-0067">ATP-binding</keyword>
<organism evidence="6 7">
    <name type="scientific">Thermosulfurimonas dismutans</name>
    <dbReference type="NCBI Taxonomy" id="999894"/>
    <lineage>
        <taxon>Bacteria</taxon>
        <taxon>Pseudomonadati</taxon>
        <taxon>Thermodesulfobacteriota</taxon>
        <taxon>Thermodesulfobacteria</taxon>
        <taxon>Thermodesulfobacteriales</taxon>
        <taxon>Thermodesulfobacteriaceae</taxon>
        <taxon>Thermosulfurimonas</taxon>
    </lineage>
</organism>
<dbReference type="OrthoDB" id="9783924at2"/>
<dbReference type="InterPro" id="IPR003439">
    <property type="entry name" value="ABC_transporter-like_ATP-bd"/>
</dbReference>
<dbReference type="InterPro" id="IPR015854">
    <property type="entry name" value="ABC_transpr_LolD-like"/>
</dbReference>
<evidence type="ECO:0000313" key="6">
    <source>
        <dbReference type="EMBL" id="OAQ20520.1"/>
    </source>
</evidence>
<dbReference type="CDD" id="cd03255">
    <property type="entry name" value="ABC_MJ0796_LolCDE_FtsE"/>
    <property type="match status" value="1"/>
</dbReference>
<comment type="similarity">
    <text evidence="4">Belongs to the ABC transporter superfamily. Macrolide exporter (TC 3.A.1.122) family.</text>
</comment>
<keyword evidence="1" id="KW-0813">Transport</keyword>
<keyword evidence="7" id="KW-1185">Reference proteome</keyword>
<dbReference type="PANTHER" id="PTHR24220:SF689">
    <property type="entry name" value="LIPOPROTEIN-RELEASING SYSTEM ATP-BINDING PROTEIN LOLD"/>
    <property type="match status" value="1"/>
</dbReference>
<dbReference type="RefSeq" id="WP_068670777.1">
    <property type="nucleotide sequence ID" value="NZ_LWLG01000010.1"/>
</dbReference>
<evidence type="ECO:0000313" key="7">
    <source>
        <dbReference type="Proteomes" id="UP000078390"/>
    </source>
</evidence>
<keyword evidence="6" id="KW-0449">Lipoprotein</keyword>